<organism evidence="9 10">
    <name type="scientific">Priestia megaterium</name>
    <name type="common">Bacillus megaterium</name>
    <dbReference type="NCBI Taxonomy" id="1404"/>
    <lineage>
        <taxon>Bacteria</taxon>
        <taxon>Bacillati</taxon>
        <taxon>Bacillota</taxon>
        <taxon>Bacilli</taxon>
        <taxon>Bacillales</taxon>
        <taxon>Bacillaceae</taxon>
        <taxon>Priestia</taxon>
    </lineage>
</organism>
<dbReference type="Gene3D" id="1.10.630.10">
    <property type="entry name" value="Cytochrome P450"/>
    <property type="match status" value="1"/>
</dbReference>
<keyword evidence="5 7" id="KW-0408">Iron</keyword>
<dbReference type="PRINTS" id="PR00359">
    <property type="entry name" value="BP450"/>
</dbReference>
<accession>A0A3D8WUK6</accession>
<sequence length="369" mass="42008">MRKESPIYYDQNIGACNVFLYEDVKRVLSDKETFSSRTQKPQSSLSKTLINQDPPKHTQVRSIINRSFTPRVMKAWEPRIQAIADELLQRMDGKEKIDIYKDLAHPLPIIVISELLGVPSEHIDQFKAWSDILVSSPKSSDKEDMKEFLATRAKTEKELAEFFQGIIAEKREKLGDDLISILIQAEEEGLKISEEELIPFCNLLLVAGNETTTNLLTNTFFTIMEHEGVYDELKNDLSLIPSMIEETLRYRSPVQVLRRRVAQETTLGGQHLQKDDIVVVWLGSANRDENKFEDASIFDIRRKPNPHVAFGHGIHFCLGAPLARMEATIAMTAFIKKYSSVSFSEEFTLDPIENSAVYGLRSFPVNVTN</sequence>
<evidence type="ECO:0000256" key="7">
    <source>
        <dbReference type="RuleBase" id="RU000461"/>
    </source>
</evidence>
<proteinExistence type="inferred from homology"/>
<dbReference type="InterPro" id="IPR001128">
    <property type="entry name" value="Cyt_P450"/>
</dbReference>
<dbReference type="EMBL" id="PQWM01000067">
    <property type="protein sequence ID" value="RDZ06461.1"/>
    <property type="molecule type" value="Genomic_DNA"/>
</dbReference>
<dbReference type="SUPFAM" id="SSF48264">
    <property type="entry name" value="Cytochrome P450"/>
    <property type="match status" value="1"/>
</dbReference>
<keyword evidence="3 7" id="KW-0479">Metal-binding</keyword>
<dbReference type="Proteomes" id="UP000256519">
    <property type="component" value="Unassembled WGS sequence"/>
</dbReference>
<evidence type="ECO:0000256" key="8">
    <source>
        <dbReference type="SAM" id="MobiDB-lite"/>
    </source>
</evidence>
<dbReference type="Pfam" id="PF00067">
    <property type="entry name" value="p450"/>
    <property type="match status" value="1"/>
</dbReference>
<evidence type="ECO:0000256" key="3">
    <source>
        <dbReference type="ARBA" id="ARBA00022723"/>
    </source>
</evidence>
<evidence type="ECO:0000256" key="6">
    <source>
        <dbReference type="ARBA" id="ARBA00023033"/>
    </source>
</evidence>
<dbReference type="PANTHER" id="PTHR46696:SF1">
    <property type="entry name" value="CYTOCHROME P450 YJIB-RELATED"/>
    <property type="match status" value="1"/>
</dbReference>
<dbReference type="InterPro" id="IPR036396">
    <property type="entry name" value="Cyt_P450_sf"/>
</dbReference>
<evidence type="ECO:0000256" key="4">
    <source>
        <dbReference type="ARBA" id="ARBA00023002"/>
    </source>
</evidence>
<evidence type="ECO:0000256" key="1">
    <source>
        <dbReference type="ARBA" id="ARBA00010617"/>
    </source>
</evidence>
<dbReference type="PROSITE" id="PS00086">
    <property type="entry name" value="CYTOCHROME_P450"/>
    <property type="match status" value="1"/>
</dbReference>
<dbReference type="GO" id="GO:0016705">
    <property type="term" value="F:oxidoreductase activity, acting on paired donors, with incorporation or reduction of molecular oxygen"/>
    <property type="evidence" value="ECO:0007669"/>
    <property type="project" value="InterPro"/>
</dbReference>
<dbReference type="PANTHER" id="PTHR46696">
    <property type="entry name" value="P450, PUTATIVE (EUROFUNG)-RELATED"/>
    <property type="match status" value="1"/>
</dbReference>
<dbReference type="GO" id="GO:0005506">
    <property type="term" value="F:iron ion binding"/>
    <property type="evidence" value="ECO:0007669"/>
    <property type="project" value="InterPro"/>
</dbReference>
<dbReference type="InterPro" id="IPR017972">
    <property type="entry name" value="Cyt_P450_CS"/>
</dbReference>
<comment type="similarity">
    <text evidence="1 7">Belongs to the cytochrome P450 family.</text>
</comment>
<feature type="region of interest" description="Disordered" evidence="8">
    <location>
        <begin position="33"/>
        <end position="53"/>
    </location>
</feature>
<evidence type="ECO:0000256" key="2">
    <source>
        <dbReference type="ARBA" id="ARBA00022617"/>
    </source>
</evidence>
<evidence type="ECO:0000256" key="5">
    <source>
        <dbReference type="ARBA" id="ARBA00023004"/>
    </source>
</evidence>
<comment type="caution">
    <text evidence="9">The sequence shown here is derived from an EMBL/GenBank/DDBJ whole genome shotgun (WGS) entry which is preliminary data.</text>
</comment>
<name>A0A3D8WUK6_PRIMG</name>
<dbReference type="PRINTS" id="PR00385">
    <property type="entry name" value="P450"/>
</dbReference>
<reference evidence="9 10" key="1">
    <citation type="journal article" date="2018" name="Appl. Environ. Microbiol.">
        <title>Antimicrobial susceptibility testing and tentative epidemiological cut-off values of five Bacillus species relevant for use as animal feed additives or for plant protection.</title>
        <authorList>
            <person name="Agerso Y."/>
            <person name="Stuer-Lauridsen B."/>
            <person name="Bjerre K."/>
            <person name="Jensen M.G."/>
            <person name="Johansen E."/>
            <person name="Bennedsen M."/>
            <person name="Brockmann E."/>
            <person name="Nielsen B."/>
        </authorList>
    </citation>
    <scope>NUCLEOTIDE SEQUENCE [LARGE SCALE GENOMIC DNA]</scope>
    <source>
        <strain evidence="9 10">CHCC20162</strain>
    </source>
</reference>
<gene>
    <name evidence="9" type="ORF">C3744_28965</name>
</gene>
<keyword evidence="2 7" id="KW-0349">Heme</keyword>
<dbReference type="FunFam" id="1.10.630.10:FF:000018">
    <property type="entry name" value="Cytochrome P450 monooxygenase"/>
    <property type="match status" value="1"/>
</dbReference>
<dbReference type="CDD" id="cd11032">
    <property type="entry name" value="P450_EryK-like"/>
    <property type="match status" value="1"/>
</dbReference>
<evidence type="ECO:0000313" key="9">
    <source>
        <dbReference type="EMBL" id="RDZ06461.1"/>
    </source>
</evidence>
<feature type="compositionally biased region" description="Polar residues" evidence="8">
    <location>
        <begin position="35"/>
        <end position="51"/>
    </location>
</feature>
<keyword evidence="6 7" id="KW-0503">Monooxygenase</keyword>
<dbReference type="GO" id="GO:0004497">
    <property type="term" value="F:monooxygenase activity"/>
    <property type="evidence" value="ECO:0007669"/>
    <property type="project" value="UniProtKB-KW"/>
</dbReference>
<dbReference type="AlphaFoldDB" id="A0A3D8WUK6"/>
<dbReference type="GO" id="GO:0020037">
    <property type="term" value="F:heme binding"/>
    <property type="evidence" value="ECO:0007669"/>
    <property type="project" value="InterPro"/>
</dbReference>
<evidence type="ECO:0000313" key="10">
    <source>
        <dbReference type="Proteomes" id="UP000256519"/>
    </source>
</evidence>
<protein>
    <submittedName>
        <fullName evidence="9">Cytochrome P450</fullName>
    </submittedName>
</protein>
<dbReference type="InterPro" id="IPR002397">
    <property type="entry name" value="Cyt_P450_B"/>
</dbReference>
<keyword evidence="4 7" id="KW-0560">Oxidoreductase</keyword>